<proteinExistence type="predicted"/>
<feature type="domain" description="Heterokaryon incompatibility" evidence="1">
    <location>
        <begin position="209"/>
        <end position="356"/>
    </location>
</feature>
<gene>
    <name evidence="2" type="ORF">FHL15_003250</name>
</gene>
<dbReference type="STRING" id="2512241.A0A553I664"/>
<accession>A0A553I664</accession>
<name>A0A553I664_9PEZI</name>
<dbReference type="PANTHER" id="PTHR33112">
    <property type="entry name" value="DOMAIN PROTEIN, PUTATIVE-RELATED"/>
    <property type="match status" value="1"/>
</dbReference>
<dbReference type="Proteomes" id="UP000319160">
    <property type="component" value="Unassembled WGS sequence"/>
</dbReference>
<dbReference type="AlphaFoldDB" id="A0A553I664"/>
<sequence>MAKLSGDYHCSCTSLVTVAALCKDEPIVIAPHVALLKESANRQDACPFCVLCWTALVQAFGRSADNWAASSGSRAVSVTADFKFLAAVRTTDGRLLEGLVKKRCPDGSVPRTLLPDSPDCGIGIFVQEVSVPAATLKGSLHIKERCSAIDSDPDQKAIRELTNEWLRECKSHELCATIEEDMEMPTRVIDVTSRENPLLVITAGKRGKFLALSYCWGPQGEDLFLLNNQTQSALLHGSVRESVFTRAHRETFVIARSLGIQYVWIDALCIIQGNKKDWEAESKKMRQVYNNAYLTVLAGSSADSRAGFLSDRPSPVQPFPIPLDDTCDGQQPFLFATLTRSHAEGPTRARSWCFQESMLSRRLLIFGTEQLRFRCMTGERSEHAALIQMDGVRRTLDDHETPFFNPELQQLRAYPGDPSVVRSSVLEHWYVILIEFTHRRLSNPHDIFASISSIAQASAPYLGGSRYLAGLWESDLIRGLLWRPAAFGSELGEPGVLTRPVERAPTWSWASVEGGIDHLDYELNWDVPIIENQSPFKSGAVPGGEQIRKSVFDTKADFVRVRPAARFSQTEQGDRDEAWCWSDDTHFKPDTVHIEAPNLPQLLMWGRLAKAVFSDQRVNVKRWRPRHDWRPQEQRRETYERMHNGRRPVFERALMIYGYGFYLLDSEEQGKTFAVGLFDVKDETCREVWCLQLTEVEGLMLREVESRDDIRTFQRLGLFWLEEKDWFADIDEVIVRLK</sequence>
<organism evidence="2 3">
    <name type="scientific">Xylaria flabelliformis</name>
    <dbReference type="NCBI Taxonomy" id="2512241"/>
    <lineage>
        <taxon>Eukaryota</taxon>
        <taxon>Fungi</taxon>
        <taxon>Dikarya</taxon>
        <taxon>Ascomycota</taxon>
        <taxon>Pezizomycotina</taxon>
        <taxon>Sordariomycetes</taxon>
        <taxon>Xylariomycetidae</taxon>
        <taxon>Xylariales</taxon>
        <taxon>Xylariaceae</taxon>
        <taxon>Xylaria</taxon>
    </lineage>
</organism>
<dbReference type="EMBL" id="VFLP01000014">
    <property type="protein sequence ID" value="TRX95696.1"/>
    <property type="molecule type" value="Genomic_DNA"/>
</dbReference>
<dbReference type="InterPro" id="IPR010730">
    <property type="entry name" value="HET"/>
</dbReference>
<evidence type="ECO:0000313" key="2">
    <source>
        <dbReference type="EMBL" id="TRX95696.1"/>
    </source>
</evidence>
<evidence type="ECO:0000259" key="1">
    <source>
        <dbReference type="Pfam" id="PF06985"/>
    </source>
</evidence>
<dbReference type="Pfam" id="PF06985">
    <property type="entry name" value="HET"/>
    <property type="match status" value="1"/>
</dbReference>
<dbReference type="OrthoDB" id="5125733at2759"/>
<keyword evidence="3" id="KW-1185">Reference proteome</keyword>
<dbReference type="PANTHER" id="PTHR33112:SF10">
    <property type="entry name" value="TOL"/>
    <property type="match status" value="1"/>
</dbReference>
<reference evidence="3" key="1">
    <citation type="submission" date="2019-06" db="EMBL/GenBank/DDBJ databases">
        <title>Draft genome sequence of the griseofulvin-producing fungus Xylaria cubensis strain G536.</title>
        <authorList>
            <person name="Mead M.E."/>
            <person name="Raja H.A."/>
            <person name="Steenwyk J.L."/>
            <person name="Knowles S.L."/>
            <person name="Oberlies N.H."/>
            <person name="Rokas A."/>
        </authorList>
    </citation>
    <scope>NUCLEOTIDE SEQUENCE [LARGE SCALE GENOMIC DNA]</scope>
    <source>
        <strain evidence="3">G536</strain>
    </source>
</reference>
<comment type="caution">
    <text evidence="2">The sequence shown here is derived from an EMBL/GenBank/DDBJ whole genome shotgun (WGS) entry which is preliminary data.</text>
</comment>
<evidence type="ECO:0000313" key="3">
    <source>
        <dbReference type="Proteomes" id="UP000319160"/>
    </source>
</evidence>
<protein>
    <recommendedName>
        <fullName evidence="1">Heterokaryon incompatibility domain-containing protein</fullName>
    </recommendedName>
</protein>